<dbReference type="PANTHER" id="PTHR11477:SF0">
    <property type="entry name" value="IP08861P-RELATED"/>
    <property type="match status" value="1"/>
</dbReference>
<dbReference type="Pfam" id="PF07500">
    <property type="entry name" value="TFIIS_M"/>
    <property type="match status" value="1"/>
</dbReference>
<evidence type="ECO:0000259" key="10">
    <source>
        <dbReference type="PROSITE" id="PS50016"/>
    </source>
</evidence>
<dbReference type="eggNOG" id="KOG1634">
    <property type="taxonomic scope" value="Eukaryota"/>
</dbReference>
<evidence type="ECO:0000259" key="11">
    <source>
        <dbReference type="PROSITE" id="PS51321"/>
    </source>
</evidence>
<comment type="function">
    <text evidence="1">Negative regulator of transcription elongation.</text>
</comment>
<feature type="region of interest" description="Disordered" evidence="9">
    <location>
        <begin position="1"/>
        <end position="21"/>
    </location>
</feature>
<evidence type="ECO:0000256" key="3">
    <source>
        <dbReference type="ARBA" id="ARBA00021616"/>
    </source>
</evidence>
<evidence type="ECO:0000256" key="9">
    <source>
        <dbReference type="SAM" id="MobiDB-lite"/>
    </source>
</evidence>
<dbReference type="Pfam" id="PF00628">
    <property type="entry name" value="PHD"/>
    <property type="match status" value="1"/>
</dbReference>
<dbReference type="GO" id="GO:0000977">
    <property type="term" value="F:RNA polymerase II transcription regulatory region sequence-specific DNA binding"/>
    <property type="evidence" value="ECO:0007669"/>
    <property type="project" value="TreeGrafter"/>
</dbReference>
<evidence type="ECO:0000313" key="12">
    <source>
        <dbReference type="EMBL" id="CAR22554.1"/>
    </source>
</evidence>
<dbReference type="KEGG" id="lth:KLTH0D06226g"/>
<dbReference type="InterPro" id="IPR012921">
    <property type="entry name" value="SPOC_C"/>
</dbReference>
<dbReference type="CDD" id="cd21542">
    <property type="entry name" value="SPOC_Bye1p-like"/>
    <property type="match status" value="1"/>
</dbReference>
<dbReference type="Pfam" id="PF07744">
    <property type="entry name" value="SPOC"/>
    <property type="match status" value="1"/>
</dbReference>
<keyword evidence="6" id="KW-0862">Zinc</keyword>
<dbReference type="InterPro" id="IPR036575">
    <property type="entry name" value="TFIIS_cen_dom_sf"/>
</dbReference>
<gene>
    <name evidence="12" type="ordered locus">KLTH0D06226g</name>
</gene>
<protein>
    <recommendedName>
        <fullName evidence="3">Transcription factor BYE1</fullName>
    </recommendedName>
</protein>
<dbReference type="OMA" id="RTHKGDI"/>
<evidence type="ECO:0000256" key="4">
    <source>
        <dbReference type="ARBA" id="ARBA00022723"/>
    </source>
</evidence>
<feature type="region of interest" description="Disordered" evidence="9">
    <location>
        <begin position="354"/>
        <end position="391"/>
    </location>
</feature>
<dbReference type="PANTHER" id="PTHR11477">
    <property type="entry name" value="TRANSCRIPTION FACTOR S-II ZINC FINGER DOMAIN-CONTAINING PROTEIN"/>
    <property type="match status" value="1"/>
</dbReference>
<evidence type="ECO:0000256" key="6">
    <source>
        <dbReference type="ARBA" id="ARBA00022833"/>
    </source>
</evidence>
<dbReference type="SMART" id="SM00249">
    <property type="entry name" value="PHD"/>
    <property type="match status" value="1"/>
</dbReference>
<dbReference type="PROSITE" id="PS50016">
    <property type="entry name" value="ZF_PHD_2"/>
    <property type="match status" value="1"/>
</dbReference>
<organism evidence="12 13">
    <name type="scientific">Lachancea thermotolerans (strain ATCC 56472 / CBS 6340 / NRRL Y-8284)</name>
    <name type="common">Yeast</name>
    <name type="synonym">Kluyveromyces thermotolerans</name>
    <dbReference type="NCBI Taxonomy" id="559295"/>
    <lineage>
        <taxon>Eukaryota</taxon>
        <taxon>Fungi</taxon>
        <taxon>Dikarya</taxon>
        <taxon>Ascomycota</taxon>
        <taxon>Saccharomycotina</taxon>
        <taxon>Saccharomycetes</taxon>
        <taxon>Saccharomycetales</taxon>
        <taxon>Saccharomycetaceae</taxon>
        <taxon>Lachancea</taxon>
    </lineage>
</organism>
<dbReference type="EMBL" id="CU928168">
    <property type="protein sequence ID" value="CAR22554.1"/>
    <property type="molecule type" value="Genomic_DNA"/>
</dbReference>
<proteinExistence type="inferred from homology"/>
<dbReference type="SUPFAM" id="SSF46942">
    <property type="entry name" value="Elongation factor TFIIS domain 2"/>
    <property type="match status" value="1"/>
</dbReference>
<dbReference type="InterPro" id="IPR019786">
    <property type="entry name" value="Zinc_finger_PHD-type_CS"/>
</dbReference>
<dbReference type="Gene3D" id="3.30.40.10">
    <property type="entry name" value="Zinc/RING finger domain, C3HC4 (zinc finger)"/>
    <property type="match status" value="1"/>
</dbReference>
<feature type="domain" description="PHD-type" evidence="10">
    <location>
        <begin position="50"/>
        <end position="108"/>
    </location>
</feature>
<dbReference type="RefSeq" id="XP_002552992.1">
    <property type="nucleotide sequence ID" value="XM_002552946.1"/>
</dbReference>
<sequence length="550" mass="63441">MLAEGVRRSSRRNKGTNKYLQDQRTAELEYVKARAKKQEVEAEDHGISDAVRCLVCGTTDENYDEDNDPYGDMIQCDKCNSWQHIKCMMDQEEANEVETYFCSICSPSSYPNIRYSIDPQSVVTKKHFIKTSKSDDEIEDFQEEISDEDANEYLGKDSTRPKKRRKLDSPKNITKAPTGDQGCRLRDSALKMFKDLFTKYVIPDTIQAHRFQLPPEFSCEQYADSLAAELEEELHATNIAQEESKLNGMYKEKVRVLFSNLKDQKNIEMKALVVNKALPFKKLVQMSVNELVNPDLKSFKEKVGSEALTQLILEQPHKPRYFKTHKGEELIEDPNDYEPEDIIFNKDILITNRGTSSERSQHESPDKKSVKETSLRTRRESDQIQNNSNLDGDEHSWKCTVDYKELNCKFSGSVKFIASSQEISYTVQRDAIGDSAFVVEGRLSDEEAEKYIRQMADSRAFLVYAIRPDDVSHEVEAFEHLVDFLSSRQRYGALVSKRQYVRHVYVIPRTETLQSEVFNHLHLNEIGSKLEAQKCLLVVLILRLDMLDLK</sequence>
<evidence type="ECO:0000313" key="13">
    <source>
        <dbReference type="Proteomes" id="UP000002036"/>
    </source>
</evidence>
<dbReference type="Proteomes" id="UP000002036">
    <property type="component" value="Chromosome D"/>
</dbReference>
<keyword evidence="7" id="KW-0539">Nucleus</keyword>
<keyword evidence="13" id="KW-1185">Reference proteome</keyword>
<dbReference type="SUPFAM" id="SSF57903">
    <property type="entry name" value="FYVE/PHD zinc finger"/>
    <property type="match status" value="1"/>
</dbReference>
<dbReference type="AlphaFoldDB" id="C5DGL2"/>
<comment type="similarity">
    <text evidence="2">Belongs to the BYE1 family.</text>
</comment>
<keyword evidence="5 8" id="KW-0863">Zinc-finger</keyword>
<evidence type="ECO:0000256" key="1">
    <source>
        <dbReference type="ARBA" id="ARBA00002311"/>
    </source>
</evidence>
<name>C5DGL2_LACTC</name>
<keyword evidence="4" id="KW-0479">Metal-binding</keyword>
<evidence type="ECO:0000256" key="2">
    <source>
        <dbReference type="ARBA" id="ARBA00011050"/>
    </source>
</evidence>
<feature type="domain" description="TFIIS central" evidence="11">
    <location>
        <begin position="185"/>
        <end position="319"/>
    </location>
</feature>
<dbReference type="SMART" id="SM00510">
    <property type="entry name" value="TFS2M"/>
    <property type="match status" value="1"/>
</dbReference>
<dbReference type="InterPro" id="IPR011011">
    <property type="entry name" value="Znf_FYVE_PHD"/>
</dbReference>
<dbReference type="GeneID" id="8295222"/>
<feature type="region of interest" description="Disordered" evidence="9">
    <location>
        <begin position="144"/>
        <end position="180"/>
    </location>
</feature>
<dbReference type="HOGENOM" id="CLU_495285_0_0_1"/>
<accession>C5DGL2</accession>
<dbReference type="InterPro" id="IPR019787">
    <property type="entry name" value="Znf_PHD-finger"/>
</dbReference>
<evidence type="ECO:0000256" key="7">
    <source>
        <dbReference type="ARBA" id="ARBA00023242"/>
    </source>
</evidence>
<feature type="compositionally biased region" description="Basic and acidic residues" evidence="9">
    <location>
        <begin position="359"/>
        <end position="382"/>
    </location>
</feature>
<dbReference type="InParanoid" id="C5DGL2"/>
<dbReference type="InterPro" id="IPR003618">
    <property type="entry name" value="TFIIS_cen_dom"/>
</dbReference>
<dbReference type="GO" id="GO:0006351">
    <property type="term" value="P:DNA-templated transcription"/>
    <property type="evidence" value="ECO:0007669"/>
    <property type="project" value="InterPro"/>
</dbReference>
<dbReference type="InterPro" id="IPR013083">
    <property type="entry name" value="Znf_RING/FYVE/PHD"/>
</dbReference>
<dbReference type="Gene3D" id="1.10.472.30">
    <property type="entry name" value="Transcription elongation factor S-II, central domain"/>
    <property type="match status" value="1"/>
</dbReference>
<dbReference type="PROSITE" id="PS01359">
    <property type="entry name" value="ZF_PHD_1"/>
    <property type="match status" value="1"/>
</dbReference>
<dbReference type="STRING" id="559295.C5DGL2"/>
<dbReference type="GO" id="GO:0005634">
    <property type="term" value="C:nucleus"/>
    <property type="evidence" value="ECO:0007669"/>
    <property type="project" value="TreeGrafter"/>
</dbReference>
<evidence type="ECO:0000256" key="5">
    <source>
        <dbReference type="ARBA" id="ARBA00022771"/>
    </source>
</evidence>
<dbReference type="FunCoup" id="C5DGL2">
    <property type="interactions" value="30"/>
</dbReference>
<dbReference type="OrthoDB" id="79252at2759"/>
<dbReference type="InterPro" id="IPR001965">
    <property type="entry name" value="Znf_PHD"/>
</dbReference>
<reference evidence="12 13" key="1">
    <citation type="journal article" date="2009" name="Genome Res.">
        <title>Comparative genomics of protoploid Saccharomycetaceae.</title>
        <authorList>
            <consortium name="The Genolevures Consortium"/>
            <person name="Souciet J.-L."/>
            <person name="Dujon B."/>
            <person name="Gaillardin C."/>
            <person name="Johnston M."/>
            <person name="Baret P.V."/>
            <person name="Cliften P."/>
            <person name="Sherman D.J."/>
            <person name="Weissenbach J."/>
            <person name="Westhof E."/>
            <person name="Wincker P."/>
            <person name="Jubin C."/>
            <person name="Poulain J."/>
            <person name="Barbe V."/>
            <person name="Segurens B."/>
            <person name="Artiguenave F."/>
            <person name="Anthouard V."/>
            <person name="Vacherie B."/>
            <person name="Val M.-E."/>
            <person name="Fulton R.S."/>
            <person name="Minx P."/>
            <person name="Wilson R."/>
            <person name="Durrens P."/>
            <person name="Jean G."/>
            <person name="Marck C."/>
            <person name="Martin T."/>
            <person name="Nikolski M."/>
            <person name="Rolland T."/>
            <person name="Seret M.-L."/>
            <person name="Casaregola S."/>
            <person name="Despons L."/>
            <person name="Fairhead C."/>
            <person name="Fischer G."/>
            <person name="Lafontaine I."/>
            <person name="Leh V."/>
            <person name="Lemaire M."/>
            <person name="de Montigny J."/>
            <person name="Neuveglise C."/>
            <person name="Thierry A."/>
            <person name="Blanc-Lenfle I."/>
            <person name="Bleykasten C."/>
            <person name="Diffels J."/>
            <person name="Fritsch E."/>
            <person name="Frangeul L."/>
            <person name="Goeffon A."/>
            <person name="Jauniaux N."/>
            <person name="Kachouri-Lafond R."/>
            <person name="Payen C."/>
            <person name="Potier S."/>
            <person name="Pribylova L."/>
            <person name="Ozanne C."/>
            <person name="Richard G.-F."/>
            <person name="Sacerdot C."/>
            <person name="Straub M.-L."/>
            <person name="Talla E."/>
        </authorList>
    </citation>
    <scope>NUCLEOTIDE SEQUENCE [LARGE SCALE GENOMIC DNA]</scope>
    <source>
        <strain evidence="13">ATCC 56472 / CBS 6340 / NRRL Y-8284</strain>
    </source>
</reference>
<dbReference type="PROSITE" id="PS51321">
    <property type="entry name" value="TFIIS_CENTRAL"/>
    <property type="match status" value="1"/>
</dbReference>
<evidence type="ECO:0000256" key="8">
    <source>
        <dbReference type="PROSITE-ProRule" id="PRU00146"/>
    </source>
</evidence>
<dbReference type="GO" id="GO:0008270">
    <property type="term" value="F:zinc ion binding"/>
    <property type="evidence" value="ECO:0007669"/>
    <property type="project" value="UniProtKB-KW"/>
</dbReference>